<protein>
    <submittedName>
        <fullName evidence="2">Uncharacterized protein</fullName>
    </submittedName>
</protein>
<feature type="non-terminal residue" evidence="2">
    <location>
        <position position="1"/>
    </location>
</feature>
<name>A0A2P2GKA3_STREW</name>
<sequence length="695" mass="74288">GPAGGLGLGPGAGTRGRNLGGGARTGPELPSATAAAPVPARPWTPERLAALRTRMGPEYGNARLGRIDADTLVIGSTGIRLLPGLGGTDGERTVAARLGPGAFYLEPVAHDRVGLAALTDLGGGYIVHRVTPDGRRHDAVLRLVTRGTAPVPAGILAYTGDLTTIREVRIVGRRPGDFRTAAALIAADVDRGLSGAPASVVAATMKDHLKGLDDVELRACLEELRRRGKLGKTLALVQVRAFRTYLRERGVPWTYIYANWEPSATDGTQLFAGILWGVGEFEYQALELLGTLVGSVFDARLAEERNLLWAALVTAVTHPVVTAQEGARQLVEAFEEKLEQLEFFDAGRIIGQIVMSLIALAEAVKSLPGIGKGAARAVVAFNRVGVAALDRIGVRLLDVYRLLLSERPLRITTTGVLLSIGEGDEILAAGAKAKGTSVISKAEAVKAVVEAGEKEAERFFTPAEVEDLLKALDEAERRNPATPHAGAPAAAAVLTVDVLEELVAQAMAEVGSGIPSFSVRGTKLHSAFSRLVRKRFPNSGLTVLSETRLRRIAKLPASVLDMPIETYVKSTPGLAELEQQLRPLFTGESGPRRIGGLRPDLVVRAPGRIVVFDLTGTQHIEHFAKNMLYTHVLREAGEAAFVGETYWRHFDMTAAEFAERYAKQIAAHESRLAEARRRLAERFGKPPPTGPVTPN</sequence>
<evidence type="ECO:0000313" key="3">
    <source>
        <dbReference type="Proteomes" id="UP000265325"/>
    </source>
</evidence>
<evidence type="ECO:0000256" key="1">
    <source>
        <dbReference type="SAM" id="MobiDB-lite"/>
    </source>
</evidence>
<dbReference type="Proteomes" id="UP000265325">
    <property type="component" value="Unassembled WGS sequence"/>
</dbReference>
<reference evidence="2 3" key="1">
    <citation type="submission" date="2015-05" db="EMBL/GenBank/DDBJ databases">
        <title>Draft Genome assembly of Streptomyces showdoensis.</title>
        <authorList>
            <person name="Thapa K.K."/>
            <person name="Metsa-Ketela M."/>
        </authorList>
    </citation>
    <scope>NUCLEOTIDE SEQUENCE [LARGE SCALE GENOMIC DNA]</scope>
    <source>
        <strain evidence="2 3">ATCC 15227</strain>
    </source>
</reference>
<keyword evidence="3" id="KW-1185">Reference proteome</keyword>
<organism evidence="2 3">
    <name type="scientific">Streptomyces showdoensis</name>
    <dbReference type="NCBI Taxonomy" id="68268"/>
    <lineage>
        <taxon>Bacteria</taxon>
        <taxon>Bacillati</taxon>
        <taxon>Actinomycetota</taxon>
        <taxon>Actinomycetes</taxon>
        <taxon>Kitasatosporales</taxon>
        <taxon>Streptomycetaceae</taxon>
        <taxon>Streptomyces</taxon>
    </lineage>
</organism>
<accession>A0A2P2GKA3</accession>
<gene>
    <name evidence="2" type="ORF">VO63_21185</name>
</gene>
<proteinExistence type="predicted"/>
<dbReference type="EMBL" id="LAQS01000032">
    <property type="protein sequence ID" value="KKZ71942.1"/>
    <property type="molecule type" value="Genomic_DNA"/>
</dbReference>
<evidence type="ECO:0000313" key="2">
    <source>
        <dbReference type="EMBL" id="KKZ71942.1"/>
    </source>
</evidence>
<comment type="caution">
    <text evidence="2">The sequence shown here is derived from an EMBL/GenBank/DDBJ whole genome shotgun (WGS) entry which is preliminary data.</text>
</comment>
<feature type="region of interest" description="Disordered" evidence="1">
    <location>
        <begin position="1"/>
        <end position="41"/>
    </location>
</feature>
<dbReference type="AlphaFoldDB" id="A0A2P2GKA3"/>
<feature type="compositionally biased region" description="Gly residues" evidence="1">
    <location>
        <begin position="1"/>
        <end position="24"/>
    </location>
</feature>